<dbReference type="AlphaFoldDB" id="W6K0R3"/>
<dbReference type="PANTHER" id="PTHR42912">
    <property type="entry name" value="METHYLTRANSFERASE"/>
    <property type="match status" value="1"/>
</dbReference>
<evidence type="ECO:0000259" key="1">
    <source>
        <dbReference type="Pfam" id="PF08241"/>
    </source>
</evidence>
<dbReference type="InterPro" id="IPR029063">
    <property type="entry name" value="SAM-dependent_MTases_sf"/>
</dbReference>
<organism evidence="2 3">
    <name type="scientific">Nostocoides australiense Ben110</name>
    <dbReference type="NCBI Taxonomy" id="1193182"/>
    <lineage>
        <taxon>Bacteria</taxon>
        <taxon>Bacillati</taxon>
        <taxon>Actinomycetota</taxon>
        <taxon>Actinomycetes</taxon>
        <taxon>Micrococcales</taxon>
        <taxon>Intrasporangiaceae</taxon>
        <taxon>Nostocoides</taxon>
    </lineage>
</organism>
<comment type="caution">
    <text evidence="2">The sequence shown here is derived from an EMBL/GenBank/DDBJ whole genome shotgun (WGS) entry which is preliminary data.</text>
</comment>
<dbReference type="Gene3D" id="3.40.50.150">
    <property type="entry name" value="Vaccinia Virus protein VP39"/>
    <property type="match status" value="1"/>
</dbReference>
<gene>
    <name evidence="2" type="ORF">BN11_4680002</name>
</gene>
<dbReference type="EMBL" id="CAJA01000410">
    <property type="protein sequence ID" value="CCH74666.1"/>
    <property type="molecule type" value="Genomic_DNA"/>
</dbReference>
<dbReference type="OrthoDB" id="5566900at2"/>
<dbReference type="PANTHER" id="PTHR42912:SF93">
    <property type="entry name" value="N6-ADENOSINE-METHYLTRANSFERASE TMT1A"/>
    <property type="match status" value="1"/>
</dbReference>
<dbReference type="SUPFAM" id="SSF53335">
    <property type="entry name" value="S-adenosyl-L-methionine-dependent methyltransferases"/>
    <property type="match status" value="1"/>
</dbReference>
<keyword evidence="3" id="KW-1185">Reference proteome</keyword>
<name>W6K0R3_9MICO</name>
<sequence length="186" mass="21044">MNLVHRLYCRSTRWRWRLRDLLPWATDSLQLDGARVLELGSGPGLTTDWLRPRVGSLTAVEYDEADAAALRERAPDVEVHHADAAELPLADEVFDAVVCFTMLHHVPTRDLQDQLFAEARRVLRPGGVFAGSDSRWGPLFAVAHWGDILQLVDPDELPDRLRDTGFEAVTVDCKRDVFRFHAVTPH</sequence>
<keyword evidence="2" id="KW-0489">Methyltransferase</keyword>
<dbReference type="CDD" id="cd02440">
    <property type="entry name" value="AdoMet_MTases"/>
    <property type="match status" value="1"/>
</dbReference>
<dbReference type="RefSeq" id="WP_048700024.1">
    <property type="nucleotide sequence ID" value="NZ_HG764815.1"/>
</dbReference>
<keyword evidence="2" id="KW-0808">Transferase</keyword>
<dbReference type="InterPro" id="IPR050508">
    <property type="entry name" value="Methyltransf_Superfamily"/>
</dbReference>
<evidence type="ECO:0000313" key="3">
    <source>
        <dbReference type="Proteomes" id="UP000035763"/>
    </source>
</evidence>
<dbReference type="Proteomes" id="UP000035763">
    <property type="component" value="Unassembled WGS sequence"/>
</dbReference>
<dbReference type="GO" id="GO:0032259">
    <property type="term" value="P:methylation"/>
    <property type="evidence" value="ECO:0007669"/>
    <property type="project" value="UniProtKB-KW"/>
</dbReference>
<accession>W6K0R3</accession>
<dbReference type="Pfam" id="PF08241">
    <property type="entry name" value="Methyltransf_11"/>
    <property type="match status" value="1"/>
</dbReference>
<protein>
    <submittedName>
        <fullName evidence="2">Methyltransferase type 11</fullName>
    </submittedName>
</protein>
<dbReference type="GO" id="GO:0008757">
    <property type="term" value="F:S-adenosylmethionine-dependent methyltransferase activity"/>
    <property type="evidence" value="ECO:0007669"/>
    <property type="project" value="InterPro"/>
</dbReference>
<proteinExistence type="predicted"/>
<dbReference type="InterPro" id="IPR013216">
    <property type="entry name" value="Methyltransf_11"/>
</dbReference>
<evidence type="ECO:0000313" key="2">
    <source>
        <dbReference type="EMBL" id="CCH74666.1"/>
    </source>
</evidence>
<feature type="domain" description="Methyltransferase type 11" evidence="1">
    <location>
        <begin position="37"/>
        <end position="130"/>
    </location>
</feature>
<dbReference type="STRING" id="1193182.BN11_4680002"/>
<reference evidence="2 3" key="1">
    <citation type="journal article" date="2013" name="ISME J.">
        <title>A metabolic model for members of the genus Tetrasphaera involved in enhanced biological phosphorus removal.</title>
        <authorList>
            <person name="Kristiansen R."/>
            <person name="Nguyen H.T.T."/>
            <person name="Saunders A.M."/>
            <person name="Nielsen J.L."/>
            <person name="Wimmer R."/>
            <person name="Le V.Q."/>
            <person name="McIlroy S.J."/>
            <person name="Petrovski S."/>
            <person name="Seviour R.J."/>
            <person name="Calteau A."/>
            <person name="Nielsen K.L."/>
            <person name="Nielsen P.H."/>
        </authorList>
    </citation>
    <scope>NUCLEOTIDE SEQUENCE [LARGE SCALE GENOMIC DNA]</scope>
    <source>
        <strain evidence="2 3">Ben110</strain>
    </source>
</reference>